<gene>
    <name evidence="1" type="ORF">V9T40_001251</name>
</gene>
<organism evidence="1 2">
    <name type="scientific">Parthenolecanium corni</name>
    <dbReference type="NCBI Taxonomy" id="536013"/>
    <lineage>
        <taxon>Eukaryota</taxon>
        <taxon>Metazoa</taxon>
        <taxon>Ecdysozoa</taxon>
        <taxon>Arthropoda</taxon>
        <taxon>Hexapoda</taxon>
        <taxon>Insecta</taxon>
        <taxon>Pterygota</taxon>
        <taxon>Neoptera</taxon>
        <taxon>Paraneoptera</taxon>
        <taxon>Hemiptera</taxon>
        <taxon>Sternorrhyncha</taxon>
        <taxon>Coccoidea</taxon>
        <taxon>Coccidae</taxon>
        <taxon>Parthenolecanium</taxon>
    </lineage>
</organism>
<proteinExistence type="predicted"/>
<reference evidence="1 2" key="1">
    <citation type="submission" date="2024-03" db="EMBL/GenBank/DDBJ databases">
        <title>Adaptation during the transition from Ophiocordyceps entomopathogen to insect associate is accompanied by gene loss and intensified selection.</title>
        <authorList>
            <person name="Ward C.M."/>
            <person name="Onetto C.A."/>
            <person name="Borneman A.R."/>
        </authorList>
    </citation>
    <scope>NUCLEOTIDE SEQUENCE [LARGE SCALE GENOMIC DNA]</scope>
    <source>
        <strain evidence="1">AWRI1</strain>
        <tissue evidence="1">Single Adult Female</tissue>
    </source>
</reference>
<dbReference type="EMBL" id="JBBCAQ010000034">
    <property type="protein sequence ID" value="KAK7580622.1"/>
    <property type="molecule type" value="Genomic_DNA"/>
</dbReference>
<evidence type="ECO:0000313" key="2">
    <source>
        <dbReference type="Proteomes" id="UP001367676"/>
    </source>
</evidence>
<sequence>MHFALTKTAKILSASSKAASVENADLAQLLVKVYDAFSSTIGHDMYPMPPWFLQDNLNIILDELRVYKDEEREVIEKVLRPISRDENGVPLPGA</sequence>
<protein>
    <submittedName>
        <fullName evidence="1">Uncharacterized protein</fullName>
    </submittedName>
</protein>
<keyword evidence="2" id="KW-1185">Reference proteome</keyword>
<evidence type="ECO:0000313" key="1">
    <source>
        <dbReference type="EMBL" id="KAK7580622.1"/>
    </source>
</evidence>
<name>A0AAN9TB32_9HEMI</name>
<dbReference type="AlphaFoldDB" id="A0AAN9TB32"/>
<accession>A0AAN9TB32</accession>
<comment type="caution">
    <text evidence="1">The sequence shown here is derived from an EMBL/GenBank/DDBJ whole genome shotgun (WGS) entry which is preliminary data.</text>
</comment>
<dbReference type="Proteomes" id="UP001367676">
    <property type="component" value="Unassembled WGS sequence"/>
</dbReference>